<sequence>MGVVLEVEPPRLLAPTQALEQLRPKTEALQEAVRFAPLDSVEQVAEVMTSNAAALFGFRV</sequence>
<accession>A0A1L9BCE0</accession>
<gene>
    <name evidence="1" type="ORF">BON30_12555</name>
</gene>
<dbReference type="Proteomes" id="UP000182229">
    <property type="component" value="Unassembled WGS sequence"/>
</dbReference>
<organism evidence="1 2">
    <name type="scientific">Cystobacter ferrugineus</name>
    <dbReference type="NCBI Taxonomy" id="83449"/>
    <lineage>
        <taxon>Bacteria</taxon>
        <taxon>Pseudomonadati</taxon>
        <taxon>Myxococcota</taxon>
        <taxon>Myxococcia</taxon>
        <taxon>Myxococcales</taxon>
        <taxon>Cystobacterineae</taxon>
        <taxon>Archangiaceae</taxon>
        <taxon>Cystobacter</taxon>
    </lineage>
</organism>
<dbReference type="RefSeq" id="WP_143177464.1">
    <property type="nucleotide sequence ID" value="NZ_MPIN01000003.1"/>
</dbReference>
<evidence type="ECO:0000313" key="2">
    <source>
        <dbReference type="Proteomes" id="UP000182229"/>
    </source>
</evidence>
<keyword evidence="2" id="KW-1185">Reference proteome</keyword>
<comment type="caution">
    <text evidence="1">The sequence shown here is derived from an EMBL/GenBank/DDBJ whole genome shotgun (WGS) entry which is preliminary data.</text>
</comment>
<name>A0A1L9BCE0_9BACT</name>
<proteinExistence type="predicted"/>
<evidence type="ECO:0000313" key="1">
    <source>
        <dbReference type="EMBL" id="OJH39911.1"/>
    </source>
</evidence>
<dbReference type="EMBL" id="MPIN01000003">
    <property type="protein sequence ID" value="OJH39911.1"/>
    <property type="molecule type" value="Genomic_DNA"/>
</dbReference>
<dbReference type="AlphaFoldDB" id="A0A1L9BCE0"/>
<protein>
    <submittedName>
        <fullName evidence="1">Uncharacterized protein</fullName>
    </submittedName>
</protein>
<dbReference type="OrthoDB" id="9810005at2"/>
<reference evidence="2" key="1">
    <citation type="submission" date="2016-11" db="EMBL/GenBank/DDBJ databases">
        <authorList>
            <person name="Shukria A."/>
            <person name="Stevens D.C."/>
        </authorList>
    </citation>
    <scope>NUCLEOTIDE SEQUENCE [LARGE SCALE GENOMIC DNA]</scope>
    <source>
        <strain evidence="2">Cbfe23</strain>
    </source>
</reference>
<reference evidence="1 2" key="2">
    <citation type="submission" date="2016-12" db="EMBL/GenBank/DDBJ databases">
        <title>Draft Genome Sequence of Cystobacter ferrugineus Strain Cbfe23.</title>
        <authorList>
            <person name="Akbar S."/>
            <person name="Dowd S.E."/>
            <person name="Stevens D.C."/>
        </authorList>
    </citation>
    <scope>NUCLEOTIDE SEQUENCE [LARGE SCALE GENOMIC DNA]</scope>
    <source>
        <strain evidence="1 2">Cbfe23</strain>
    </source>
</reference>